<feature type="signal peptide" evidence="1">
    <location>
        <begin position="1"/>
        <end position="18"/>
    </location>
</feature>
<protein>
    <submittedName>
        <fullName evidence="2">BgTH12-02194</fullName>
    </submittedName>
</protein>
<sequence length="391" mass="44609">MACVLAVILTSVARMVIISPHYSPHHYGVYTTPKANEFPVPSNYHQIHMSASKIAGPGTYVVAYCSIQISQRKIVEIITGGLPGITQNPGKPSFSNLEAESACFTSIRRENALESVAVPLSKLDNGECTHNIIAILAFKGVISIEGEFSCFAPPQEEQRIKVNADIPFDMQQFLAGSLLLRGEDDVSDERVLVWFQESLHVFKQTKPGVNSYSLWSPIISIGREVNNGKVITNFIYDNLPSIQEFTKIMGDFHNLLKYMKLFYRPEHWELSESNYKKFYRRPNYDYLDDICMLNLGFEHTRCGWINNLPGYLKKPHDLGLLCRTRRLDRTGFVRKRECIFRPAFIRYSKFLSNQWKDSGSKNKMLQIPPQSLKLEKAARLKEVNGDNLCRT</sequence>
<evidence type="ECO:0000256" key="1">
    <source>
        <dbReference type="SAM" id="SignalP"/>
    </source>
</evidence>
<reference evidence="2" key="1">
    <citation type="submission" date="2020-10" db="EMBL/GenBank/DDBJ databases">
        <authorList>
            <person name="Muller C M."/>
        </authorList>
    </citation>
    <scope>NUCLEOTIDE SEQUENCE</scope>
    <source>
        <strain evidence="2">THUN-12</strain>
    </source>
</reference>
<proteinExistence type="predicted"/>
<evidence type="ECO:0000313" key="3">
    <source>
        <dbReference type="Proteomes" id="UP000683417"/>
    </source>
</evidence>
<dbReference type="EMBL" id="CAJHIT010000005">
    <property type="protein sequence ID" value="CAD6501950.1"/>
    <property type="molecule type" value="Genomic_DNA"/>
</dbReference>
<keyword evidence="1" id="KW-0732">Signal</keyword>
<dbReference type="AlphaFoldDB" id="A0A9W4GFK8"/>
<name>A0A9W4GFK8_BLUGR</name>
<organism evidence="2 3">
    <name type="scientific">Blumeria graminis f. sp. triticale</name>
    <dbReference type="NCBI Taxonomy" id="1689686"/>
    <lineage>
        <taxon>Eukaryota</taxon>
        <taxon>Fungi</taxon>
        <taxon>Dikarya</taxon>
        <taxon>Ascomycota</taxon>
        <taxon>Pezizomycotina</taxon>
        <taxon>Leotiomycetes</taxon>
        <taxon>Erysiphales</taxon>
        <taxon>Erysiphaceae</taxon>
        <taxon>Blumeria</taxon>
    </lineage>
</organism>
<comment type="caution">
    <text evidence="2">The sequence shown here is derived from an EMBL/GenBank/DDBJ whole genome shotgun (WGS) entry which is preliminary data.</text>
</comment>
<accession>A0A9W4GFK8</accession>
<feature type="chain" id="PRO_5040863446" evidence="1">
    <location>
        <begin position="19"/>
        <end position="391"/>
    </location>
</feature>
<gene>
    <name evidence="2" type="ORF">BGTH12_LOCUS3308</name>
</gene>
<dbReference type="Proteomes" id="UP000683417">
    <property type="component" value="Unassembled WGS sequence"/>
</dbReference>
<evidence type="ECO:0000313" key="2">
    <source>
        <dbReference type="EMBL" id="CAD6501950.1"/>
    </source>
</evidence>